<keyword evidence="1" id="KW-0472">Membrane</keyword>
<gene>
    <name evidence="2" type="ORF">ZIOFF_049061</name>
</gene>
<keyword evidence="1" id="KW-0812">Transmembrane</keyword>
<dbReference type="Proteomes" id="UP000734854">
    <property type="component" value="Unassembled WGS sequence"/>
</dbReference>
<protein>
    <recommendedName>
        <fullName evidence="4">Transmembrane protein</fullName>
    </recommendedName>
</protein>
<proteinExistence type="predicted"/>
<reference evidence="2 3" key="1">
    <citation type="submission" date="2020-08" db="EMBL/GenBank/DDBJ databases">
        <title>Plant Genome Project.</title>
        <authorList>
            <person name="Zhang R.-G."/>
        </authorList>
    </citation>
    <scope>NUCLEOTIDE SEQUENCE [LARGE SCALE GENOMIC DNA]</scope>
    <source>
        <tissue evidence="2">Rhizome</tissue>
    </source>
</reference>
<evidence type="ECO:0000313" key="3">
    <source>
        <dbReference type="Proteomes" id="UP000734854"/>
    </source>
</evidence>
<name>A0A8J5KX86_ZINOF</name>
<sequence length="143" mass="16674">MDAAKRAVFHLSCLLLAFHNLSFTLLFITSVVDASCRNWWLPCSLSLTTSLAVTVAVQVVVRAYWRISRRLQREREDERALMRCVREMRMQGADFNLSKEPQKSSKWMKSLSVEVKWRSLAWCSRNLIPIFLLSVARIFFLAF</sequence>
<organism evidence="2 3">
    <name type="scientific">Zingiber officinale</name>
    <name type="common">Ginger</name>
    <name type="synonym">Amomum zingiber</name>
    <dbReference type="NCBI Taxonomy" id="94328"/>
    <lineage>
        <taxon>Eukaryota</taxon>
        <taxon>Viridiplantae</taxon>
        <taxon>Streptophyta</taxon>
        <taxon>Embryophyta</taxon>
        <taxon>Tracheophyta</taxon>
        <taxon>Spermatophyta</taxon>
        <taxon>Magnoliopsida</taxon>
        <taxon>Liliopsida</taxon>
        <taxon>Zingiberales</taxon>
        <taxon>Zingiberaceae</taxon>
        <taxon>Zingiber</taxon>
    </lineage>
</organism>
<keyword evidence="1" id="KW-1133">Transmembrane helix</keyword>
<keyword evidence="3" id="KW-1185">Reference proteome</keyword>
<evidence type="ECO:0000256" key="1">
    <source>
        <dbReference type="SAM" id="Phobius"/>
    </source>
</evidence>
<feature type="transmembrane region" description="Helical" evidence="1">
    <location>
        <begin position="44"/>
        <end position="65"/>
    </location>
</feature>
<accession>A0A8J5KX86</accession>
<dbReference type="AlphaFoldDB" id="A0A8J5KX86"/>
<dbReference type="PANTHER" id="PTHR33287">
    <property type="entry name" value="OS03G0453550 PROTEIN"/>
    <property type="match status" value="1"/>
</dbReference>
<dbReference type="EMBL" id="JACMSC010000013">
    <property type="protein sequence ID" value="KAG6494043.1"/>
    <property type="molecule type" value="Genomic_DNA"/>
</dbReference>
<evidence type="ECO:0000313" key="2">
    <source>
        <dbReference type="EMBL" id="KAG6494043.1"/>
    </source>
</evidence>
<comment type="caution">
    <text evidence="2">The sequence shown here is derived from an EMBL/GenBank/DDBJ whole genome shotgun (WGS) entry which is preliminary data.</text>
</comment>
<dbReference type="PANTHER" id="PTHR33287:SF3">
    <property type="entry name" value="OS03G0453550 PROTEIN"/>
    <property type="match status" value="1"/>
</dbReference>
<evidence type="ECO:0008006" key="4">
    <source>
        <dbReference type="Google" id="ProtNLM"/>
    </source>
</evidence>